<feature type="domain" description="GPI inositol-deacylase PGAP1-like alpha/beta" evidence="12">
    <location>
        <begin position="76"/>
        <end position="309"/>
    </location>
</feature>
<dbReference type="GO" id="GO:0036503">
    <property type="term" value="P:ERAD pathway"/>
    <property type="evidence" value="ECO:0007669"/>
    <property type="project" value="EnsemblFungi"/>
</dbReference>
<name>A0A1E3PAC1_WICAA</name>
<proteinExistence type="inferred from homology"/>
<dbReference type="PANTHER" id="PTHR15495:SF7">
    <property type="entry name" value="GPI INOSITOL-DEACYLASE"/>
    <property type="match status" value="1"/>
</dbReference>
<evidence type="ECO:0000256" key="3">
    <source>
        <dbReference type="ARBA" id="ARBA00022448"/>
    </source>
</evidence>
<comment type="similarity">
    <text evidence="2 10">Belongs to the GPI inositol-deacylase family.</text>
</comment>
<keyword evidence="3 10" id="KW-0813">Transport</keyword>
<dbReference type="InterPro" id="IPR012908">
    <property type="entry name" value="PGAP1-ab_dom-like"/>
</dbReference>
<dbReference type="EMBL" id="KV454208">
    <property type="protein sequence ID" value="ODQ62341.1"/>
    <property type="molecule type" value="Genomic_DNA"/>
</dbReference>
<reference evidence="14 15" key="1">
    <citation type="journal article" date="2016" name="Proc. Natl. Acad. Sci. U.S.A.">
        <title>Comparative genomics of biotechnologically important yeasts.</title>
        <authorList>
            <person name="Riley R."/>
            <person name="Haridas S."/>
            <person name="Wolfe K.H."/>
            <person name="Lopes M.R."/>
            <person name="Hittinger C.T."/>
            <person name="Goeker M."/>
            <person name="Salamov A.A."/>
            <person name="Wisecaver J.H."/>
            <person name="Long T.M."/>
            <person name="Calvey C.H."/>
            <person name="Aerts A.L."/>
            <person name="Barry K.W."/>
            <person name="Choi C."/>
            <person name="Clum A."/>
            <person name="Coughlan A.Y."/>
            <person name="Deshpande S."/>
            <person name="Douglass A.P."/>
            <person name="Hanson S.J."/>
            <person name="Klenk H.-P."/>
            <person name="LaButti K.M."/>
            <person name="Lapidus A."/>
            <person name="Lindquist E.A."/>
            <person name="Lipzen A.M."/>
            <person name="Meier-Kolthoff J.P."/>
            <person name="Ohm R.A."/>
            <person name="Otillar R.P."/>
            <person name="Pangilinan J.L."/>
            <person name="Peng Y."/>
            <person name="Rokas A."/>
            <person name="Rosa C.A."/>
            <person name="Scheuner C."/>
            <person name="Sibirny A.A."/>
            <person name="Slot J.C."/>
            <person name="Stielow J.B."/>
            <person name="Sun H."/>
            <person name="Kurtzman C.P."/>
            <person name="Blackwell M."/>
            <person name="Grigoriev I.V."/>
            <person name="Jeffries T.W."/>
        </authorList>
    </citation>
    <scope>NUCLEOTIDE SEQUENCE [LARGE SCALE GENOMIC DNA]</scope>
    <source>
        <strain evidence="15">ATCC 58044 / CBS 1984 / NCYC 433 / NRRL Y-366-8</strain>
    </source>
</reference>
<dbReference type="AlphaFoldDB" id="A0A1E3PAC1"/>
<evidence type="ECO:0000256" key="5">
    <source>
        <dbReference type="ARBA" id="ARBA00022801"/>
    </source>
</evidence>
<keyword evidence="15" id="KW-1185">Reference proteome</keyword>
<keyword evidence="4 10" id="KW-0812">Transmembrane</keyword>
<dbReference type="Gene3D" id="3.40.50.1820">
    <property type="entry name" value="alpha/beta hydrolase"/>
    <property type="match status" value="1"/>
</dbReference>
<evidence type="ECO:0000256" key="4">
    <source>
        <dbReference type="ARBA" id="ARBA00022692"/>
    </source>
</evidence>
<evidence type="ECO:0000313" key="14">
    <source>
        <dbReference type="EMBL" id="ODQ62341.1"/>
    </source>
</evidence>
<dbReference type="InterPro" id="IPR029058">
    <property type="entry name" value="AB_hydrolase_fold"/>
</dbReference>
<feature type="transmembrane region" description="Helical" evidence="10">
    <location>
        <begin position="689"/>
        <end position="709"/>
    </location>
</feature>
<evidence type="ECO:0000256" key="6">
    <source>
        <dbReference type="ARBA" id="ARBA00022824"/>
    </source>
</evidence>
<evidence type="ECO:0000256" key="11">
    <source>
        <dbReference type="SAM" id="SignalP"/>
    </source>
</evidence>
<keyword evidence="8 10" id="KW-1133">Transmembrane helix</keyword>
<dbReference type="PANTHER" id="PTHR15495">
    <property type="entry name" value="NEGATIVE REGULATOR OF VESICLE FORMATION-RELATED"/>
    <property type="match status" value="1"/>
</dbReference>
<dbReference type="GO" id="GO:0005789">
    <property type="term" value="C:endoplasmic reticulum membrane"/>
    <property type="evidence" value="ECO:0007669"/>
    <property type="project" value="UniProtKB-SubCell"/>
</dbReference>
<dbReference type="GO" id="GO:0006888">
    <property type="term" value="P:endoplasmic reticulum to Golgi vesicle-mediated transport"/>
    <property type="evidence" value="ECO:0007669"/>
    <property type="project" value="EnsemblFungi"/>
</dbReference>
<feature type="transmembrane region" description="Helical" evidence="10">
    <location>
        <begin position="647"/>
        <end position="668"/>
    </location>
</feature>
<evidence type="ECO:0000259" key="12">
    <source>
        <dbReference type="Pfam" id="PF07819"/>
    </source>
</evidence>
<sequence length="964" mass="108596">VSSFGLLVFVAIGILSTQDHIGADSPQCRPIYMYPSYARVTGFDSSHTKFASKYNLFLYREQGKDKVPTENEENILDGIPVLFIPGNAGSYKQVRSIAAEASNIFHDHKHEEQFKGRNLDFFSAHFNEDFTAFHGRTMLDQAEYLNDAIRFILSLYSNSSNPPESVLLLGHSMGGVVSRVMLTLPNYVENSVNTIISLASPHAAAPATFDGDIMRVYGATDKFWRAGFYGDESSISSRRLKNVTLISITGGLLDTTLPADYTIMNGLVPDTNGFTMYTTGIPGVWTPIDHLAIVWCDQLRKAVASTMLSIVDPSSSSRTYPLAKRMELFRRGLLSGFEDYAAQDFAIASNSTEVIVKLDKKDVVTSTGYRTMLSSQKTSIIDLTNIDPNSVFYFLSSLKPSQTIKDNSKPYLMFCEDNLGLPSRKQTIDLSLGASKDDTLEYECVNIGSDVYPVPKSTKDISEASRSSFGGDQSPFYAAQIKSDLFKKYKYILYAGPSDADSSFFATWSIDRFERQSTQVNNSILSLLLGATVELPESYSLVQNIQFNSIISSLLSYKVKFDFEKIEDMPFEPFARQWVEDPFETKWQLGLQENKKISFHGIAPYTPFKSASNPLHFQIWAPFSECPPMVFIKIDIIESLKLWVLRYRLAVVSLPVSIIVVTLILQFLSFSKTGYFPSFQEGLISFSRLMVPICLFVSVLSPLACNPGIQKLLYYVDLIAVTRPGELKDVHVNPYFLGIQEKQLWILGPIFMSVALSLVFTINFILQLISIVILQFYTVLKSTFNLFAGLKSKETKVALGKTTNGEITEKRRLAGTILLLGFVMFYIPFQFAYVVCCIVQGIVCLKAVSTRDLNFLNFNKSLFVLMLWIVPVNVPVLVVFFHNMAVRWETPFSSHHNILAILPIILTVGKNVQGFMLPQPQFPLQKKVTVFLLSYFAFFSLVYGVRHLYWLHYLFNFFCAWIFI</sequence>
<dbReference type="EC" id="3.1.-.-" evidence="10"/>
<feature type="transmembrane region" description="Helical" evidence="10">
    <location>
        <begin position="817"/>
        <end position="843"/>
    </location>
</feature>
<evidence type="ECO:0000256" key="2">
    <source>
        <dbReference type="ARBA" id="ARBA00006931"/>
    </source>
</evidence>
<comment type="subcellular location">
    <subcellularLocation>
        <location evidence="1">Endoplasmic reticulum membrane</location>
        <topology evidence="1">Multi-pass membrane protein</topology>
    </subcellularLocation>
</comment>
<dbReference type="InterPro" id="IPR056824">
    <property type="entry name" value="PGAP1_TMD"/>
</dbReference>
<accession>A0A1E3PAC1</accession>
<evidence type="ECO:0000313" key="15">
    <source>
        <dbReference type="Proteomes" id="UP000094112"/>
    </source>
</evidence>
<keyword evidence="11" id="KW-0732">Signal</keyword>
<feature type="signal peptide" evidence="11">
    <location>
        <begin position="1"/>
        <end position="23"/>
    </location>
</feature>
<feature type="chain" id="PRO_5009133763" description="GPI inositol-deacylase" evidence="11">
    <location>
        <begin position="24"/>
        <end position="964"/>
    </location>
</feature>
<dbReference type="GO" id="GO:0016050">
    <property type="term" value="P:vesicle organization"/>
    <property type="evidence" value="ECO:0007669"/>
    <property type="project" value="EnsemblFungi"/>
</dbReference>
<feature type="non-terminal residue" evidence="14">
    <location>
        <position position="1"/>
    </location>
</feature>
<dbReference type="Proteomes" id="UP000094112">
    <property type="component" value="Unassembled WGS sequence"/>
</dbReference>
<dbReference type="GO" id="GO:0006505">
    <property type="term" value="P:GPI anchor metabolic process"/>
    <property type="evidence" value="ECO:0007669"/>
    <property type="project" value="EnsemblFungi"/>
</dbReference>
<dbReference type="GO" id="GO:0034368">
    <property type="term" value="P:protein-lipid complex remodeling"/>
    <property type="evidence" value="ECO:0007669"/>
    <property type="project" value="EnsemblFungi"/>
</dbReference>
<feature type="transmembrane region" description="Helical" evidence="10">
    <location>
        <begin position="744"/>
        <end position="777"/>
    </location>
</feature>
<keyword evidence="6 10" id="KW-0256">Endoplasmic reticulum</keyword>
<dbReference type="Pfam" id="PF07819">
    <property type="entry name" value="PGAP1"/>
    <property type="match status" value="1"/>
</dbReference>
<feature type="non-terminal residue" evidence="14">
    <location>
        <position position="964"/>
    </location>
</feature>
<comment type="function">
    <text evidence="10">Involved in inositol deacylation of GPI-anchored proteins which plays important roles in the quality control and ER-associated degradation of GPI-anchored proteins.</text>
</comment>
<dbReference type="OrthoDB" id="348976at2759"/>
<evidence type="ECO:0000256" key="1">
    <source>
        <dbReference type="ARBA" id="ARBA00004477"/>
    </source>
</evidence>
<organism evidence="14 15">
    <name type="scientific">Wickerhamomyces anomalus (strain ATCC 58044 / CBS 1984 / NCYC 433 / NRRL Y-366-8)</name>
    <name type="common">Yeast</name>
    <name type="synonym">Hansenula anomala</name>
    <dbReference type="NCBI Taxonomy" id="683960"/>
    <lineage>
        <taxon>Eukaryota</taxon>
        <taxon>Fungi</taxon>
        <taxon>Dikarya</taxon>
        <taxon>Ascomycota</taxon>
        <taxon>Saccharomycotina</taxon>
        <taxon>Saccharomycetes</taxon>
        <taxon>Phaffomycetales</taxon>
        <taxon>Wickerhamomycetaceae</taxon>
        <taxon>Wickerhamomyces</taxon>
    </lineage>
</organism>
<dbReference type="RefSeq" id="XP_019041548.1">
    <property type="nucleotide sequence ID" value="XM_019180628.1"/>
</dbReference>
<dbReference type="GO" id="GO:0006621">
    <property type="term" value="P:protein retention in ER lumen"/>
    <property type="evidence" value="ECO:0007669"/>
    <property type="project" value="EnsemblFungi"/>
</dbReference>
<dbReference type="Pfam" id="PF25141">
    <property type="entry name" value="PGAP1_2nd"/>
    <property type="match status" value="1"/>
</dbReference>
<keyword evidence="5 10" id="KW-0378">Hydrolase</keyword>
<keyword evidence="7 10" id="KW-0653">Protein transport</keyword>
<evidence type="ECO:0000256" key="7">
    <source>
        <dbReference type="ARBA" id="ARBA00022927"/>
    </source>
</evidence>
<dbReference type="STRING" id="683960.A0A1E3PAC1"/>
<feature type="transmembrane region" description="Helical" evidence="10">
    <location>
        <begin position="928"/>
        <end position="945"/>
    </location>
</feature>
<dbReference type="InterPro" id="IPR039529">
    <property type="entry name" value="PGAP1/BST1"/>
</dbReference>
<feature type="transmembrane region" description="Helical" evidence="10">
    <location>
        <begin position="898"/>
        <end position="916"/>
    </location>
</feature>
<gene>
    <name evidence="14" type="ORF">WICANDRAFT_15066</name>
</gene>
<feature type="transmembrane region" description="Helical" evidence="10">
    <location>
        <begin position="863"/>
        <end position="886"/>
    </location>
</feature>
<protein>
    <recommendedName>
        <fullName evidence="10">GPI inositol-deacylase</fullName>
        <ecNumber evidence="10">3.1.-.-</ecNumber>
    </recommendedName>
</protein>
<dbReference type="GO" id="GO:0050185">
    <property type="term" value="F:phosphatidylinositol deacylase activity"/>
    <property type="evidence" value="ECO:0007669"/>
    <property type="project" value="EnsemblFungi"/>
</dbReference>
<evidence type="ECO:0000256" key="10">
    <source>
        <dbReference type="RuleBase" id="RU365011"/>
    </source>
</evidence>
<dbReference type="SUPFAM" id="SSF53474">
    <property type="entry name" value="alpha/beta-Hydrolases"/>
    <property type="match status" value="1"/>
</dbReference>
<dbReference type="GO" id="GO:0015031">
    <property type="term" value="P:protein transport"/>
    <property type="evidence" value="ECO:0007669"/>
    <property type="project" value="UniProtKB-KW"/>
</dbReference>
<dbReference type="Pfam" id="PF25140">
    <property type="entry name" value="PGAP1_TMD"/>
    <property type="match status" value="1"/>
</dbReference>
<evidence type="ECO:0000259" key="13">
    <source>
        <dbReference type="Pfam" id="PF25140"/>
    </source>
</evidence>
<evidence type="ECO:0000256" key="8">
    <source>
        <dbReference type="ARBA" id="ARBA00022989"/>
    </source>
</evidence>
<dbReference type="GeneID" id="30197874"/>
<feature type="domain" description="GPI inositol-deacylase transmembrane" evidence="13">
    <location>
        <begin position="651"/>
        <end position="963"/>
    </location>
</feature>
<evidence type="ECO:0000256" key="9">
    <source>
        <dbReference type="ARBA" id="ARBA00023136"/>
    </source>
</evidence>
<keyword evidence="9 10" id="KW-0472">Membrane</keyword>